<accession>A0A9J6G642</accession>
<dbReference type="OMA" id="HKGEYAF"/>
<feature type="domain" description="GOLD" evidence="12">
    <location>
        <begin position="31"/>
        <end position="113"/>
    </location>
</feature>
<dbReference type="SUPFAM" id="SSF101576">
    <property type="entry name" value="Supernatant protein factor (SPF), C-terminal domain"/>
    <property type="match status" value="1"/>
</dbReference>
<dbReference type="AlphaFoldDB" id="A0A9J6G642"/>
<name>A0A9J6G642_HAELO</name>
<evidence type="ECO:0000256" key="6">
    <source>
        <dbReference type="ARBA" id="ARBA00022989"/>
    </source>
</evidence>
<keyword evidence="7 10" id="KW-0472">Membrane</keyword>
<feature type="transmembrane region" description="Helical" evidence="10">
    <location>
        <begin position="171"/>
        <end position="197"/>
    </location>
</feature>
<evidence type="ECO:0000259" key="12">
    <source>
        <dbReference type="PROSITE" id="PS50866"/>
    </source>
</evidence>
<evidence type="ECO:0000256" key="7">
    <source>
        <dbReference type="ARBA" id="ARBA00023136"/>
    </source>
</evidence>
<dbReference type="VEuPathDB" id="VectorBase:HLOH_062554"/>
<dbReference type="InterPro" id="IPR009038">
    <property type="entry name" value="GOLD_dom"/>
</dbReference>
<evidence type="ECO:0000256" key="9">
    <source>
        <dbReference type="RuleBase" id="RU003827"/>
    </source>
</evidence>
<evidence type="ECO:0000256" key="8">
    <source>
        <dbReference type="ARBA" id="ARBA00037847"/>
    </source>
</evidence>
<evidence type="ECO:0000256" key="3">
    <source>
        <dbReference type="ARBA" id="ARBA00022473"/>
    </source>
</evidence>
<evidence type="ECO:0000313" key="14">
    <source>
        <dbReference type="Proteomes" id="UP000821853"/>
    </source>
</evidence>
<feature type="chain" id="PRO_5039933996" description="GOLD domain-containing protein" evidence="11">
    <location>
        <begin position="20"/>
        <end position="198"/>
    </location>
</feature>
<keyword evidence="14" id="KW-1185">Reference proteome</keyword>
<dbReference type="GO" id="GO:0016020">
    <property type="term" value="C:membrane"/>
    <property type="evidence" value="ECO:0007669"/>
    <property type="project" value="UniProtKB-SubCell"/>
</dbReference>
<keyword evidence="5 11" id="KW-0732">Signal</keyword>
<dbReference type="Pfam" id="PF01105">
    <property type="entry name" value="EMP24_GP25L"/>
    <property type="match status" value="1"/>
</dbReference>
<protein>
    <recommendedName>
        <fullName evidence="12">GOLD domain-containing protein</fullName>
    </recommendedName>
</protein>
<evidence type="ECO:0000256" key="2">
    <source>
        <dbReference type="ARBA" id="ARBA00007104"/>
    </source>
</evidence>
<dbReference type="GO" id="GO:0012505">
    <property type="term" value="C:endomembrane system"/>
    <property type="evidence" value="ECO:0007669"/>
    <property type="project" value="UniProtKB-SubCell"/>
</dbReference>
<evidence type="ECO:0000256" key="1">
    <source>
        <dbReference type="ARBA" id="ARBA00004479"/>
    </source>
</evidence>
<evidence type="ECO:0000256" key="10">
    <source>
        <dbReference type="SAM" id="Phobius"/>
    </source>
</evidence>
<dbReference type="PROSITE" id="PS50866">
    <property type="entry name" value="GOLD"/>
    <property type="match status" value="1"/>
</dbReference>
<evidence type="ECO:0000313" key="13">
    <source>
        <dbReference type="EMBL" id="KAH9369916.1"/>
    </source>
</evidence>
<proteinExistence type="inferred from homology"/>
<dbReference type="Proteomes" id="UP000821853">
    <property type="component" value="Chromosome 3"/>
</dbReference>
<evidence type="ECO:0000256" key="5">
    <source>
        <dbReference type="ARBA" id="ARBA00022729"/>
    </source>
</evidence>
<organism evidence="13 14">
    <name type="scientific">Haemaphysalis longicornis</name>
    <name type="common">Bush tick</name>
    <dbReference type="NCBI Taxonomy" id="44386"/>
    <lineage>
        <taxon>Eukaryota</taxon>
        <taxon>Metazoa</taxon>
        <taxon>Ecdysozoa</taxon>
        <taxon>Arthropoda</taxon>
        <taxon>Chelicerata</taxon>
        <taxon>Arachnida</taxon>
        <taxon>Acari</taxon>
        <taxon>Parasitiformes</taxon>
        <taxon>Ixodida</taxon>
        <taxon>Ixodoidea</taxon>
        <taxon>Ixodidae</taxon>
        <taxon>Haemaphysalinae</taxon>
        <taxon>Haemaphysalis</taxon>
    </lineage>
</organism>
<comment type="caution">
    <text evidence="13">The sequence shown here is derived from an EMBL/GenBank/DDBJ whole genome shotgun (WGS) entry which is preliminary data.</text>
</comment>
<keyword evidence="4 9" id="KW-0812">Transmembrane</keyword>
<reference evidence="13 14" key="1">
    <citation type="journal article" date="2020" name="Cell">
        <title>Large-Scale Comparative Analyses of Tick Genomes Elucidate Their Genetic Diversity and Vector Capacities.</title>
        <authorList>
            <consortium name="Tick Genome and Microbiome Consortium (TIGMIC)"/>
            <person name="Jia N."/>
            <person name="Wang J."/>
            <person name="Shi W."/>
            <person name="Du L."/>
            <person name="Sun Y."/>
            <person name="Zhan W."/>
            <person name="Jiang J.F."/>
            <person name="Wang Q."/>
            <person name="Zhang B."/>
            <person name="Ji P."/>
            <person name="Bell-Sakyi L."/>
            <person name="Cui X.M."/>
            <person name="Yuan T.T."/>
            <person name="Jiang B.G."/>
            <person name="Yang W.F."/>
            <person name="Lam T.T."/>
            <person name="Chang Q.C."/>
            <person name="Ding S.J."/>
            <person name="Wang X.J."/>
            <person name="Zhu J.G."/>
            <person name="Ruan X.D."/>
            <person name="Zhao L."/>
            <person name="Wei J.T."/>
            <person name="Ye R.Z."/>
            <person name="Que T.C."/>
            <person name="Du C.H."/>
            <person name="Zhou Y.H."/>
            <person name="Cheng J.X."/>
            <person name="Dai P.F."/>
            <person name="Guo W.B."/>
            <person name="Han X.H."/>
            <person name="Huang E.J."/>
            <person name="Li L.F."/>
            <person name="Wei W."/>
            <person name="Gao Y.C."/>
            <person name="Liu J.Z."/>
            <person name="Shao H.Z."/>
            <person name="Wang X."/>
            <person name="Wang C.C."/>
            <person name="Yang T.C."/>
            <person name="Huo Q.B."/>
            <person name="Li W."/>
            <person name="Chen H.Y."/>
            <person name="Chen S.E."/>
            <person name="Zhou L.G."/>
            <person name="Ni X.B."/>
            <person name="Tian J.H."/>
            <person name="Sheng Y."/>
            <person name="Liu T."/>
            <person name="Pan Y.S."/>
            <person name="Xia L.Y."/>
            <person name="Li J."/>
            <person name="Zhao F."/>
            <person name="Cao W.C."/>
        </authorList>
    </citation>
    <scope>NUCLEOTIDE SEQUENCE [LARGE SCALE GENOMIC DNA]</scope>
    <source>
        <strain evidence="13">HaeL-2018</strain>
    </source>
</reference>
<feature type="signal peptide" evidence="11">
    <location>
        <begin position="1"/>
        <end position="19"/>
    </location>
</feature>
<dbReference type="OrthoDB" id="62956at2759"/>
<comment type="similarity">
    <text evidence="2 9">Belongs to the EMP24/GP25L family.</text>
</comment>
<gene>
    <name evidence="13" type="ORF">HPB48_000489</name>
</gene>
<evidence type="ECO:0000256" key="4">
    <source>
        <dbReference type="ARBA" id="ARBA00022692"/>
    </source>
</evidence>
<sequence length="198" mass="21827">MSILLVVFTLALGVQAASAAALTFKVPAASKQCFHEDIEANKNATVQFVVVAGGASDVVMTLKGPNDETIYRGWKNHFDTATILANVTGTYTACFSNEFSILEPKLVFMNFQVREKKSPPRLGESDNTMRGIESSLEKVRGELDAIVDHQTHHRLREAHGRKLAEHLNQHVLVASIVETLIVLIIFYASCIAVKMLFN</sequence>
<evidence type="ECO:0000256" key="11">
    <source>
        <dbReference type="SAM" id="SignalP"/>
    </source>
</evidence>
<comment type="subcellular location">
    <subcellularLocation>
        <location evidence="8">Endomembrane system</location>
        <topology evidence="8">Single-pass membrane protein</topology>
    </subcellularLocation>
    <subcellularLocation>
        <location evidence="1 9">Membrane</location>
        <topology evidence="1 9">Single-pass type I membrane protein</topology>
    </subcellularLocation>
</comment>
<keyword evidence="3" id="KW-0217">Developmental protein</keyword>
<dbReference type="InterPro" id="IPR036598">
    <property type="entry name" value="GOLD_dom_sf"/>
</dbReference>
<dbReference type="SMART" id="SM01190">
    <property type="entry name" value="EMP24_GP25L"/>
    <property type="match status" value="1"/>
</dbReference>
<dbReference type="EMBL" id="JABSTR010000005">
    <property type="protein sequence ID" value="KAH9369916.1"/>
    <property type="molecule type" value="Genomic_DNA"/>
</dbReference>
<dbReference type="InterPro" id="IPR015720">
    <property type="entry name" value="Emp24-like"/>
</dbReference>
<keyword evidence="6 10" id="KW-1133">Transmembrane helix</keyword>
<dbReference type="PANTHER" id="PTHR22811">
    <property type="entry name" value="TRANSMEMBRANE EMP24 DOMAIN-CONTAINING PROTEIN"/>
    <property type="match status" value="1"/>
</dbReference>